<evidence type="ECO:0000313" key="5">
    <source>
        <dbReference type="Proteomes" id="UP000273536"/>
    </source>
</evidence>
<name>A0A0P9SI20_PSESG</name>
<dbReference type="Pfam" id="PF19723">
    <property type="entry name" value="DUF6216"/>
    <property type="match status" value="1"/>
</dbReference>
<keyword evidence="1" id="KW-0472">Membrane</keyword>
<comment type="caution">
    <text evidence="3">The sequence shown here is derived from an EMBL/GenBank/DDBJ whole genome shotgun (WGS) entry which is preliminary data.</text>
</comment>
<gene>
    <name evidence="3" type="ORF">ALQ11_02732</name>
    <name evidence="2" type="ORF">ALQ42_02081</name>
</gene>
<feature type="transmembrane region" description="Helical" evidence="1">
    <location>
        <begin position="162"/>
        <end position="180"/>
    </location>
</feature>
<dbReference type="Proteomes" id="UP000272471">
    <property type="component" value="Unassembled WGS sequence"/>
</dbReference>
<evidence type="ECO:0000313" key="3">
    <source>
        <dbReference type="EMBL" id="RMQ20168.1"/>
    </source>
</evidence>
<evidence type="ECO:0000313" key="4">
    <source>
        <dbReference type="Proteomes" id="UP000272471"/>
    </source>
</evidence>
<dbReference type="InterPro" id="IPR046188">
    <property type="entry name" value="DUF6216"/>
</dbReference>
<feature type="transmembrane region" description="Helical" evidence="1">
    <location>
        <begin position="265"/>
        <end position="285"/>
    </location>
</feature>
<keyword evidence="1" id="KW-1133">Transmembrane helix</keyword>
<sequence length="307" mass="35398">MEPNQAVLHELAASRSSPPILPRPLLFVGTFPMSEQLVKSPLEWIDLTIKLLPYLGALALMIYVMLRTNAMFYVVYRWHQLLGATKDFNSKFAQRVWADHEDLQRFNLWFGLQLKTSMHMAKLLSWLDRHELTIEEVCRARRYFDANELTFKIPSTLRRRTVRTMMLCLAGFLFLSAYVFTQTPYALLTVKKTHTTFWVQPNDAFNGTGTWLPWGSDARWTVDNQYCLFSDGLEPFQDQWDKEVVCNLVLGNYNQKIEGIIGDQWSVGMLAGGAAILCIFFIVFIMTREVYATVLVEKIAEMAGSVR</sequence>
<evidence type="ECO:0000256" key="1">
    <source>
        <dbReference type="SAM" id="Phobius"/>
    </source>
</evidence>
<evidence type="ECO:0000313" key="2">
    <source>
        <dbReference type="EMBL" id="RMO36074.1"/>
    </source>
</evidence>
<organism evidence="3 4">
    <name type="scientific">Pseudomonas savastanoi pv. glycinea</name>
    <name type="common">Pseudomonas syringae pv. glycinea</name>
    <dbReference type="NCBI Taxonomy" id="318"/>
    <lineage>
        <taxon>Bacteria</taxon>
        <taxon>Pseudomonadati</taxon>
        <taxon>Pseudomonadota</taxon>
        <taxon>Gammaproteobacteria</taxon>
        <taxon>Pseudomonadales</taxon>
        <taxon>Pseudomonadaceae</taxon>
        <taxon>Pseudomonas</taxon>
    </lineage>
</organism>
<feature type="transmembrane region" description="Helical" evidence="1">
    <location>
        <begin position="51"/>
        <end position="76"/>
    </location>
</feature>
<keyword evidence="1" id="KW-0812">Transmembrane</keyword>
<accession>A0A0P9SI20</accession>
<dbReference type="EMBL" id="RBPS01000200">
    <property type="protein sequence ID" value="RMO36074.1"/>
    <property type="molecule type" value="Genomic_DNA"/>
</dbReference>
<reference evidence="4 5" key="1">
    <citation type="submission" date="2018-08" db="EMBL/GenBank/DDBJ databases">
        <title>Recombination of ecologically and evolutionarily significant loci maintains genetic cohesion in the Pseudomonas syringae species complex.</title>
        <authorList>
            <person name="Dillon M."/>
            <person name="Thakur S."/>
            <person name="Almeida R.N.D."/>
            <person name="Weir B.S."/>
            <person name="Guttman D.S."/>
        </authorList>
    </citation>
    <scope>NUCLEOTIDE SEQUENCE [LARGE SCALE GENOMIC DNA]</scope>
    <source>
        <strain evidence="3 4">ICMP 4182</strain>
        <strain evidence="2 5">ICMP 6372</strain>
    </source>
</reference>
<protein>
    <submittedName>
        <fullName evidence="3">Uncharacterized protein</fullName>
    </submittedName>
</protein>
<proteinExistence type="predicted"/>
<dbReference type="Proteomes" id="UP000273536">
    <property type="component" value="Unassembled WGS sequence"/>
</dbReference>
<dbReference type="AlphaFoldDB" id="A0A0P9SI20"/>
<dbReference type="EMBL" id="RBQX01000060">
    <property type="protein sequence ID" value="RMQ20168.1"/>
    <property type="molecule type" value="Genomic_DNA"/>
</dbReference>